<dbReference type="RefSeq" id="WP_039719701.1">
    <property type="nucleotide sequence ID" value="NZ_AWXV01000004.1"/>
</dbReference>
<dbReference type="NCBIfam" id="NF010147">
    <property type="entry name" value="PRK13623.1"/>
    <property type="match status" value="1"/>
</dbReference>
<dbReference type="InterPro" id="IPR017870">
    <property type="entry name" value="FeS_cluster_insertion_CS"/>
</dbReference>
<dbReference type="HOGENOM" id="CLU_069054_5_3_6"/>
<dbReference type="NCBIfam" id="TIGR00049">
    <property type="entry name" value="iron-sulfur cluster assembly accessory protein"/>
    <property type="match status" value="1"/>
</dbReference>
<dbReference type="EMBL" id="AWXV01000004">
    <property type="protein sequence ID" value="KIE63862.1"/>
    <property type="molecule type" value="Genomic_DNA"/>
</dbReference>
<evidence type="ECO:0000313" key="4">
    <source>
        <dbReference type="Proteomes" id="UP000054529"/>
    </source>
</evidence>
<dbReference type="SUPFAM" id="SSF89360">
    <property type="entry name" value="HesB-like domain"/>
    <property type="match status" value="1"/>
</dbReference>
<evidence type="ECO:0000256" key="1">
    <source>
        <dbReference type="ARBA" id="ARBA00023004"/>
    </source>
</evidence>
<dbReference type="InterPro" id="IPR000361">
    <property type="entry name" value="ATAP_core_dom"/>
</dbReference>
<gene>
    <name evidence="3" type="ORF">P689_12231</name>
</gene>
<dbReference type="GO" id="GO:0016226">
    <property type="term" value="P:iron-sulfur cluster assembly"/>
    <property type="evidence" value="ECO:0007669"/>
    <property type="project" value="InterPro"/>
</dbReference>
<organism evidence="3 4">
    <name type="scientific">Candidatus Riesia pediculischaeffi PTSU</name>
    <dbReference type="NCBI Taxonomy" id="1401651"/>
    <lineage>
        <taxon>Bacteria</taxon>
        <taxon>Pseudomonadati</taxon>
        <taxon>Pseudomonadota</taxon>
        <taxon>Gammaproteobacteria</taxon>
        <taxon>Enterobacterales</taxon>
        <taxon>Enterobacteriaceae</taxon>
        <taxon>Candidatus Riesia</taxon>
    </lineage>
</organism>
<protein>
    <submittedName>
        <fullName evidence="3">Putative iron binding protein from the HesB_IscA_SufA family</fullName>
    </submittedName>
</protein>
<dbReference type="Proteomes" id="UP000054529">
    <property type="component" value="Unassembled WGS sequence"/>
</dbReference>
<comment type="caution">
    <text evidence="3">The sequence shown here is derived from an EMBL/GenBank/DDBJ whole genome shotgun (WGS) entry which is preliminary data.</text>
</comment>
<dbReference type="OrthoDB" id="9801228at2"/>
<name>A0A0C1RZY4_9ENTR</name>
<dbReference type="GO" id="GO:0051539">
    <property type="term" value="F:4 iron, 4 sulfur cluster binding"/>
    <property type="evidence" value="ECO:0007669"/>
    <property type="project" value="TreeGrafter"/>
</dbReference>
<keyword evidence="1" id="KW-0408">Iron</keyword>
<evidence type="ECO:0000313" key="3">
    <source>
        <dbReference type="EMBL" id="KIE63862.1"/>
    </source>
</evidence>
<dbReference type="PROSITE" id="PS01152">
    <property type="entry name" value="HESB"/>
    <property type="match status" value="1"/>
</dbReference>
<dbReference type="PANTHER" id="PTHR43011:SF1">
    <property type="entry name" value="IRON-SULFUR CLUSTER ASSEMBLY 2 HOMOLOG, MITOCHONDRIAL"/>
    <property type="match status" value="1"/>
</dbReference>
<reference evidence="3 4" key="1">
    <citation type="journal article" date="2014" name="G3 (Bethesda)">
        <title>Genome sequence of Candidatus Riesia pediculischaeffi, endosymbiont of chimpanzee lice, and genomic comparison of recently acquired endosymbionts from human and chimpanzee lice.</title>
        <authorList>
            <person name="Boyd B.M."/>
            <person name="Allen J.M."/>
            <person name="de Crecy-Lagard V."/>
            <person name="Reed D.L."/>
        </authorList>
    </citation>
    <scope>NUCLEOTIDE SEQUENCE [LARGE SCALE GENOMIC DNA]</scope>
    <source>
        <strain evidence="3 4">PTSU</strain>
    </source>
</reference>
<dbReference type="AlphaFoldDB" id="A0A0C1RZY4"/>
<dbReference type="InterPro" id="IPR035903">
    <property type="entry name" value="HesB-like_dom_sf"/>
</dbReference>
<dbReference type="Gene3D" id="2.60.300.12">
    <property type="entry name" value="HesB-like domain"/>
    <property type="match status" value="1"/>
</dbReference>
<accession>A0A0C1RZY4</accession>
<sequence length="115" mass="13162">MHKKSLNYSLRITKKAVKEIRSYIKYPNKSRLRFRINVVGGGCKGLKYKFFIDKNKNIDDILIKKKGIKIAIDPISFQYLVGSTIDFIDTLEKSQFMINNPNVSTTCQCGSSFGM</sequence>
<dbReference type="PANTHER" id="PTHR43011">
    <property type="entry name" value="IRON-SULFUR CLUSTER ASSEMBLY 2 HOMOLOG, MITOCHONDRIAL"/>
    <property type="match status" value="1"/>
</dbReference>
<dbReference type="GO" id="GO:0005506">
    <property type="term" value="F:iron ion binding"/>
    <property type="evidence" value="ECO:0007669"/>
    <property type="project" value="TreeGrafter"/>
</dbReference>
<dbReference type="InterPro" id="IPR016092">
    <property type="entry name" value="ATAP"/>
</dbReference>
<dbReference type="GO" id="GO:0051537">
    <property type="term" value="F:2 iron, 2 sulfur cluster binding"/>
    <property type="evidence" value="ECO:0007669"/>
    <property type="project" value="UniProtKB-ARBA"/>
</dbReference>
<dbReference type="Pfam" id="PF01521">
    <property type="entry name" value="Fe-S_biosyn"/>
    <property type="match status" value="1"/>
</dbReference>
<evidence type="ECO:0000259" key="2">
    <source>
        <dbReference type="Pfam" id="PF01521"/>
    </source>
</evidence>
<proteinExistence type="predicted"/>
<feature type="domain" description="Core" evidence="2">
    <location>
        <begin position="10"/>
        <end position="110"/>
    </location>
</feature>